<dbReference type="EMBL" id="JALNTZ010000004">
    <property type="protein sequence ID" value="KAJ3656372.1"/>
    <property type="molecule type" value="Genomic_DNA"/>
</dbReference>
<dbReference type="PANTHER" id="PTHR24260:SF136">
    <property type="entry name" value="GH08193P-RELATED"/>
    <property type="match status" value="1"/>
</dbReference>
<proteinExistence type="predicted"/>
<dbReference type="InterPro" id="IPR051333">
    <property type="entry name" value="CLIP_Serine_Protease"/>
</dbReference>
<evidence type="ECO:0000259" key="3">
    <source>
        <dbReference type="PROSITE" id="PS50240"/>
    </source>
</evidence>
<dbReference type="AlphaFoldDB" id="A0AA38IGR4"/>
<accession>A0AA38IGR4</accession>
<dbReference type="SUPFAM" id="SSF50494">
    <property type="entry name" value="Trypsin-like serine proteases"/>
    <property type="match status" value="1"/>
</dbReference>
<organism evidence="4 5">
    <name type="scientific">Zophobas morio</name>
    <dbReference type="NCBI Taxonomy" id="2755281"/>
    <lineage>
        <taxon>Eukaryota</taxon>
        <taxon>Metazoa</taxon>
        <taxon>Ecdysozoa</taxon>
        <taxon>Arthropoda</taxon>
        <taxon>Hexapoda</taxon>
        <taxon>Insecta</taxon>
        <taxon>Pterygota</taxon>
        <taxon>Neoptera</taxon>
        <taxon>Endopterygota</taxon>
        <taxon>Coleoptera</taxon>
        <taxon>Polyphaga</taxon>
        <taxon>Cucujiformia</taxon>
        <taxon>Tenebrionidae</taxon>
        <taxon>Zophobas</taxon>
    </lineage>
</organism>
<dbReference type="Proteomes" id="UP001168821">
    <property type="component" value="Unassembled WGS sequence"/>
</dbReference>
<keyword evidence="2" id="KW-0732">Signal</keyword>
<dbReference type="InterPro" id="IPR001314">
    <property type="entry name" value="Peptidase_S1A"/>
</dbReference>
<feature type="signal peptide" evidence="2">
    <location>
        <begin position="1"/>
        <end position="22"/>
    </location>
</feature>
<dbReference type="PROSITE" id="PS50240">
    <property type="entry name" value="TRYPSIN_DOM"/>
    <property type="match status" value="1"/>
</dbReference>
<protein>
    <recommendedName>
        <fullName evidence="3">Peptidase S1 domain-containing protein</fullName>
    </recommendedName>
</protein>
<dbReference type="Gene3D" id="2.40.10.10">
    <property type="entry name" value="Trypsin-like serine proteases"/>
    <property type="match status" value="1"/>
</dbReference>
<dbReference type="GO" id="GO:0004252">
    <property type="term" value="F:serine-type endopeptidase activity"/>
    <property type="evidence" value="ECO:0007669"/>
    <property type="project" value="InterPro"/>
</dbReference>
<dbReference type="FunFam" id="2.40.10.10:FF:000068">
    <property type="entry name" value="transmembrane protease serine 2"/>
    <property type="match status" value="1"/>
</dbReference>
<evidence type="ECO:0000256" key="2">
    <source>
        <dbReference type="SAM" id="SignalP"/>
    </source>
</evidence>
<name>A0AA38IGR4_9CUCU</name>
<dbReference type="CDD" id="cd00190">
    <property type="entry name" value="Tryp_SPc"/>
    <property type="match status" value="1"/>
</dbReference>
<dbReference type="InterPro" id="IPR043504">
    <property type="entry name" value="Peptidase_S1_PA_chymotrypsin"/>
</dbReference>
<dbReference type="GO" id="GO:0006508">
    <property type="term" value="P:proteolysis"/>
    <property type="evidence" value="ECO:0007669"/>
    <property type="project" value="InterPro"/>
</dbReference>
<evidence type="ECO:0000256" key="1">
    <source>
        <dbReference type="ARBA" id="ARBA00023157"/>
    </source>
</evidence>
<feature type="domain" description="Peptidase S1" evidence="3">
    <location>
        <begin position="29"/>
        <end position="262"/>
    </location>
</feature>
<gene>
    <name evidence="4" type="ORF">Zmor_015455</name>
</gene>
<dbReference type="PRINTS" id="PR00722">
    <property type="entry name" value="CHYMOTRYPSIN"/>
</dbReference>
<dbReference type="InterPro" id="IPR001254">
    <property type="entry name" value="Trypsin_dom"/>
</dbReference>
<feature type="chain" id="PRO_5041367188" description="Peptidase S1 domain-containing protein" evidence="2">
    <location>
        <begin position="23"/>
        <end position="264"/>
    </location>
</feature>
<sequence length="264" mass="29311">MILKVCLIALISAIFLPTWTKSKSLTPRVIGGDHAFAGQIPYIAAIYKQTNDGNYFCGGALMNNQWILTSGNCVYEAVLFTIYLGTINLKDVDANSLRLATDIYVIHPDFNPDTLENDIGLIQLRIPITFTDYIKPVNQLPTYELQPNTGGLMSMGWGQTSDEDTGIEDELQFVYLLPISNDECKLFYGNQVKDSMVCVGGNFNEGFCHGDNGIPLVRYSNGPRTTHMGIASFISQNGCDTPEPSGYTRTYTYVDWIRNVTDIV</sequence>
<keyword evidence="1" id="KW-1015">Disulfide bond</keyword>
<evidence type="ECO:0000313" key="5">
    <source>
        <dbReference type="Proteomes" id="UP001168821"/>
    </source>
</evidence>
<dbReference type="PANTHER" id="PTHR24260">
    <property type="match status" value="1"/>
</dbReference>
<dbReference type="Pfam" id="PF00089">
    <property type="entry name" value="Trypsin"/>
    <property type="match status" value="1"/>
</dbReference>
<comment type="caution">
    <text evidence="4">The sequence shown here is derived from an EMBL/GenBank/DDBJ whole genome shotgun (WGS) entry which is preliminary data.</text>
</comment>
<keyword evidence="5" id="KW-1185">Reference proteome</keyword>
<dbReference type="InterPro" id="IPR009003">
    <property type="entry name" value="Peptidase_S1_PA"/>
</dbReference>
<evidence type="ECO:0000313" key="4">
    <source>
        <dbReference type="EMBL" id="KAJ3656372.1"/>
    </source>
</evidence>
<dbReference type="SMART" id="SM00020">
    <property type="entry name" value="Tryp_SPc"/>
    <property type="match status" value="1"/>
</dbReference>
<reference evidence="4" key="1">
    <citation type="journal article" date="2023" name="G3 (Bethesda)">
        <title>Whole genome assemblies of Zophobas morio and Tenebrio molitor.</title>
        <authorList>
            <person name="Kaur S."/>
            <person name="Stinson S.A."/>
            <person name="diCenzo G.C."/>
        </authorList>
    </citation>
    <scope>NUCLEOTIDE SEQUENCE</scope>
    <source>
        <strain evidence="4">QUZm001</strain>
    </source>
</reference>